<protein>
    <submittedName>
        <fullName evidence="1">Uncharacterized protein</fullName>
    </submittedName>
</protein>
<accession>A0ABV0RHR2</accession>
<evidence type="ECO:0000313" key="1">
    <source>
        <dbReference type="EMBL" id="MEQ2207694.1"/>
    </source>
</evidence>
<organism evidence="1 2">
    <name type="scientific">Xenoophorus captivus</name>
    <dbReference type="NCBI Taxonomy" id="1517983"/>
    <lineage>
        <taxon>Eukaryota</taxon>
        <taxon>Metazoa</taxon>
        <taxon>Chordata</taxon>
        <taxon>Craniata</taxon>
        <taxon>Vertebrata</taxon>
        <taxon>Euteleostomi</taxon>
        <taxon>Actinopterygii</taxon>
        <taxon>Neopterygii</taxon>
        <taxon>Teleostei</taxon>
        <taxon>Neoteleostei</taxon>
        <taxon>Acanthomorphata</taxon>
        <taxon>Ovalentaria</taxon>
        <taxon>Atherinomorphae</taxon>
        <taxon>Cyprinodontiformes</taxon>
        <taxon>Goodeidae</taxon>
        <taxon>Xenoophorus</taxon>
    </lineage>
</organism>
<name>A0ABV0RHR2_9TELE</name>
<sequence length="90" mass="9999">VKHRNNDVLEQELTVQPRVRSATGPLRLQACRVPVWSVKSTNKSKPVAAERGCSLPGQSWLVQTCMSSSTRNLHLALREENLIRAVTGVH</sequence>
<dbReference type="Proteomes" id="UP001434883">
    <property type="component" value="Unassembled WGS sequence"/>
</dbReference>
<keyword evidence="2" id="KW-1185">Reference proteome</keyword>
<proteinExistence type="predicted"/>
<dbReference type="EMBL" id="JAHRIN010045549">
    <property type="protein sequence ID" value="MEQ2207694.1"/>
    <property type="molecule type" value="Genomic_DNA"/>
</dbReference>
<comment type="caution">
    <text evidence="1">The sequence shown here is derived from an EMBL/GenBank/DDBJ whole genome shotgun (WGS) entry which is preliminary data.</text>
</comment>
<gene>
    <name evidence="1" type="ORF">XENOCAPTIV_017012</name>
</gene>
<feature type="non-terminal residue" evidence="1">
    <location>
        <position position="1"/>
    </location>
</feature>
<evidence type="ECO:0000313" key="2">
    <source>
        <dbReference type="Proteomes" id="UP001434883"/>
    </source>
</evidence>
<reference evidence="1 2" key="1">
    <citation type="submission" date="2021-06" db="EMBL/GenBank/DDBJ databases">
        <authorList>
            <person name="Palmer J.M."/>
        </authorList>
    </citation>
    <scope>NUCLEOTIDE SEQUENCE [LARGE SCALE GENOMIC DNA]</scope>
    <source>
        <strain evidence="1 2">XC_2019</strain>
        <tissue evidence="1">Muscle</tissue>
    </source>
</reference>